<evidence type="ECO:0000256" key="4">
    <source>
        <dbReference type="ARBA" id="ARBA00022630"/>
    </source>
</evidence>
<comment type="catalytic activity">
    <reaction evidence="9">
        <text>3 propionate 3-nitronate + 3 O2 + H2O = 3 3-oxopropanoate + 2 nitrate + nitrite + H2O2 + 3 H(+)</text>
        <dbReference type="Rhea" id="RHEA:57332"/>
        <dbReference type="ChEBI" id="CHEBI:15377"/>
        <dbReference type="ChEBI" id="CHEBI:15378"/>
        <dbReference type="ChEBI" id="CHEBI:15379"/>
        <dbReference type="ChEBI" id="CHEBI:16240"/>
        <dbReference type="ChEBI" id="CHEBI:16301"/>
        <dbReference type="ChEBI" id="CHEBI:17632"/>
        <dbReference type="ChEBI" id="CHEBI:33190"/>
        <dbReference type="ChEBI" id="CHEBI:136067"/>
    </reaction>
</comment>
<protein>
    <recommendedName>
        <fullName evidence="8">Propionate 3-nitronate monooxygenase</fullName>
    </recommendedName>
</protein>
<comment type="caution">
    <text evidence="10">The sequence shown here is derived from an EMBL/GenBank/DDBJ whole genome shotgun (WGS) entry which is preliminary data.</text>
</comment>
<organism evidence="10 11">
    <name type="scientific">Corynebacterium lipophilum</name>
    <dbReference type="NCBI Taxonomy" id="2804918"/>
    <lineage>
        <taxon>Bacteria</taxon>
        <taxon>Bacillati</taxon>
        <taxon>Actinomycetota</taxon>
        <taxon>Actinomycetes</taxon>
        <taxon>Mycobacteriales</taxon>
        <taxon>Corynebacteriaceae</taxon>
        <taxon>Corynebacterium</taxon>
    </lineage>
</organism>
<dbReference type="SUPFAM" id="SSF51412">
    <property type="entry name" value="Inosine monophosphate dehydrogenase (IMPDH)"/>
    <property type="match status" value="1"/>
</dbReference>
<dbReference type="RefSeq" id="WP_071573297.1">
    <property type="nucleotide sequence ID" value="NZ_JAEUWV010000003.1"/>
</dbReference>
<keyword evidence="3" id="KW-0216">Detoxification</keyword>
<dbReference type="AlphaFoldDB" id="A0AAW5HVE9"/>
<dbReference type="Pfam" id="PF03060">
    <property type="entry name" value="NMO"/>
    <property type="match status" value="1"/>
</dbReference>
<gene>
    <name evidence="10" type="ORF">JMN37_04105</name>
</gene>
<evidence type="ECO:0000256" key="8">
    <source>
        <dbReference type="ARBA" id="ARBA00031155"/>
    </source>
</evidence>
<evidence type="ECO:0000313" key="10">
    <source>
        <dbReference type="EMBL" id="MCO6394169.1"/>
    </source>
</evidence>
<dbReference type="GO" id="GO:0009636">
    <property type="term" value="P:response to toxic substance"/>
    <property type="evidence" value="ECO:0007669"/>
    <property type="project" value="UniProtKB-KW"/>
</dbReference>
<name>A0AAW5HVE9_9CORY</name>
<evidence type="ECO:0000256" key="2">
    <source>
        <dbReference type="ARBA" id="ARBA00009881"/>
    </source>
</evidence>
<accession>A0AAW5HVE9</accession>
<comment type="cofactor">
    <cofactor evidence="1">
        <name>FMN</name>
        <dbReference type="ChEBI" id="CHEBI:58210"/>
    </cofactor>
</comment>
<dbReference type="PANTHER" id="PTHR42747">
    <property type="entry name" value="NITRONATE MONOOXYGENASE-RELATED"/>
    <property type="match status" value="1"/>
</dbReference>
<dbReference type="InterPro" id="IPR013785">
    <property type="entry name" value="Aldolase_TIM"/>
</dbReference>
<reference evidence="10 11" key="1">
    <citation type="submission" date="2021-01" db="EMBL/GenBank/DDBJ databases">
        <title>Identification and Characterization of Corynebacterium sp.</title>
        <authorList>
            <person name="Luo Q."/>
            <person name="Qu P."/>
            <person name="Chen Q."/>
        </authorList>
    </citation>
    <scope>NUCLEOTIDE SEQUENCE [LARGE SCALE GENOMIC DNA]</scope>
    <source>
        <strain evidence="10 11">MC-18</strain>
    </source>
</reference>
<dbReference type="CDD" id="cd04730">
    <property type="entry name" value="NPD_like"/>
    <property type="match status" value="1"/>
</dbReference>
<sequence>MGMQLPKIIAAPMAGGPSTPALVNAVTFGFLAFGTCSVAQAREELAEVDGNFGVNFFMPQQIAPDQRDVRALAAELGVEVPDVDLSCGFEDKFAIALEAGPAVVSSTFGCFSEHEIQRAHNAGAQAWATVTNEEEAKVAVARGVDALVVQGISAGGHRATWSPNDTPDPRDTPELVRALKGIGVPIIAAGGARTPEEVDLLIDAGAVAVSCGSVFLLSGEAGTSPRNRELLQSDRPAVASRAFSGRVAQGIQSAFTVAHPDLPPLYPYLRPMTLNNDYCLVGARRGTLPTGPAAAVEAWMAGTGKLR</sequence>
<keyword evidence="5" id="KW-0288">FMN</keyword>
<keyword evidence="7 10" id="KW-0503">Monooxygenase</keyword>
<keyword evidence="4" id="KW-0285">Flavoprotein</keyword>
<dbReference type="Gene3D" id="3.20.20.70">
    <property type="entry name" value="Aldolase class I"/>
    <property type="match status" value="1"/>
</dbReference>
<dbReference type="GO" id="GO:0018580">
    <property type="term" value="F:nitronate monooxygenase activity"/>
    <property type="evidence" value="ECO:0007669"/>
    <property type="project" value="InterPro"/>
</dbReference>
<evidence type="ECO:0000256" key="9">
    <source>
        <dbReference type="ARBA" id="ARBA00049401"/>
    </source>
</evidence>
<dbReference type="EMBL" id="JAEUWV010000003">
    <property type="protein sequence ID" value="MCO6394169.1"/>
    <property type="molecule type" value="Genomic_DNA"/>
</dbReference>
<proteinExistence type="inferred from homology"/>
<dbReference type="Proteomes" id="UP001205920">
    <property type="component" value="Unassembled WGS sequence"/>
</dbReference>
<comment type="similarity">
    <text evidence="2">Belongs to the nitronate monooxygenase family. NMO class I subfamily.</text>
</comment>
<evidence type="ECO:0000256" key="5">
    <source>
        <dbReference type="ARBA" id="ARBA00022643"/>
    </source>
</evidence>
<evidence type="ECO:0000256" key="7">
    <source>
        <dbReference type="ARBA" id="ARBA00023033"/>
    </source>
</evidence>
<keyword evidence="6" id="KW-0560">Oxidoreductase</keyword>
<evidence type="ECO:0000256" key="3">
    <source>
        <dbReference type="ARBA" id="ARBA00022575"/>
    </source>
</evidence>
<evidence type="ECO:0000256" key="6">
    <source>
        <dbReference type="ARBA" id="ARBA00023002"/>
    </source>
</evidence>
<evidence type="ECO:0000313" key="11">
    <source>
        <dbReference type="Proteomes" id="UP001205920"/>
    </source>
</evidence>
<dbReference type="InterPro" id="IPR004136">
    <property type="entry name" value="NMO"/>
</dbReference>
<dbReference type="PANTHER" id="PTHR42747:SF3">
    <property type="entry name" value="NITRONATE MONOOXYGENASE-RELATED"/>
    <property type="match status" value="1"/>
</dbReference>
<evidence type="ECO:0000256" key="1">
    <source>
        <dbReference type="ARBA" id="ARBA00001917"/>
    </source>
</evidence>
<keyword evidence="11" id="KW-1185">Reference proteome</keyword>